<protein>
    <submittedName>
        <fullName evidence="1">Uncharacterized protein</fullName>
    </submittedName>
</protein>
<evidence type="ECO:0000313" key="1">
    <source>
        <dbReference type="EMBL" id="PAV69552.1"/>
    </source>
</evidence>
<dbReference type="EMBL" id="LIAE01009491">
    <property type="protein sequence ID" value="PAV69552.1"/>
    <property type="molecule type" value="Genomic_DNA"/>
</dbReference>
<comment type="caution">
    <text evidence="1">The sequence shown here is derived from an EMBL/GenBank/DDBJ whole genome shotgun (WGS) entry which is preliminary data.</text>
</comment>
<proteinExistence type="predicted"/>
<reference evidence="1 2" key="1">
    <citation type="journal article" date="2017" name="Curr. Biol.">
        <title>Genome architecture and evolution of a unichromosomal asexual nematode.</title>
        <authorList>
            <person name="Fradin H."/>
            <person name="Zegar C."/>
            <person name="Gutwein M."/>
            <person name="Lucas J."/>
            <person name="Kovtun M."/>
            <person name="Corcoran D."/>
            <person name="Baugh L.R."/>
            <person name="Kiontke K."/>
            <person name="Gunsalus K."/>
            <person name="Fitch D.H."/>
            <person name="Piano F."/>
        </authorList>
    </citation>
    <scope>NUCLEOTIDE SEQUENCE [LARGE SCALE GENOMIC DNA]</scope>
    <source>
        <strain evidence="1">PF1309</strain>
    </source>
</reference>
<name>A0A2A2K6N7_9BILA</name>
<dbReference type="Proteomes" id="UP000218231">
    <property type="component" value="Unassembled WGS sequence"/>
</dbReference>
<evidence type="ECO:0000313" key="2">
    <source>
        <dbReference type="Proteomes" id="UP000218231"/>
    </source>
</evidence>
<dbReference type="AlphaFoldDB" id="A0A2A2K6N7"/>
<keyword evidence="2" id="KW-1185">Reference proteome</keyword>
<sequence>MLRQLLAVHMNRTRMRAPALRGGFQRLRRNARADRVMRMPLRSSTCSQSSVARLPMGIIASRTSPCASLAWIDKAPISTLGMLFMTEDSNAAISPVPMAALHSPCCARRSNRWVSMSVRPAFFSPYTTRANKPISNTSSTQPPTLKVARSWIASFGIFRAATSYCLGISRRKNRNSTSRVADTLAKFTGTITEAYSLKPNLK</sequence>
<accession>A0A2A2K6N7</accession>
<organism evidence="1 2">
    <name type="scientific">Diploscapter pachys</name>
    <dbReference type="NCBI Taxonomy" id="2018661"/>
    <lineage>
        <taxon>Eukaryota</taxon>
        <taxon>Metazoa</taxon>
        <taxon>Ecdysozoa</taxon>
        <taxon>Nematoda</taxon>
        <taxon>Chromadorea</taxon>
        <taxon>Rhabditida</taxon>
        <taxon>Rhabditina</taxon>
        <taxon>Rhabditomorpha</taxon>
        <taxon>Rhabditoidea</taxon>
        <taxon>Rhabditidae</taxon>
        <taxon>Diploscapter</taxon>
    </lineage>
</organism>
<gene>
    <name evidence="1" type="ORF">WR25_22206</name>
</gene>